<sequence length="418" mass="46637">MQLYAVELLAFSAIPICIVRSSDISGTNITQGNVSAGAPPSVDYHSGDPFQHLLEPDETPYSEERMPSGVSDEVNKLVSHALTLFKPSSWINPDVAFPVIESDKTALAKHVQGMIDGGAAHLQQIEGKLKDPVTAQKTVNDWIAAVHLPIMKSHERGHTSKLQKWFCLKFTPLVVFRLLRIALVIHDNVLVTRNVEGLERYIKMYNGKFHTHHSLLETLKDGYDETLKMGNDGKLKKGNDVKPVGLSTGQAKLAIDLSIAKLSILSMQKATELQKELLNSWIVNGITVDDVFKTLDGIVRGRSREKFTEHRYLDTFLEFVELQNENPLLEKTNAITFLKTNLDKFDLFVARDKKKTSAYITQHLSKLSESRKAAKEPSGLSSGLQKKAKHDRTVRGVGKKVLAEYDRYLKSTPVTPGK</sequence>
<evidence type="ECO:0000313" key="4">
    <source>
        <dbReference type="Proteomes" id="UP000011713"/>
    </source>
</evidence>
<feature type="region of interest" description="Disordered" evidence="1">
    <location>
        <begin position="370"/>
        <end position="395"/>
    </location>
</feature>
<dbReference type="HOGENOM" id="CLU_657986_0_0_1"/>
<dbReference type="EnsemblProtists" id="HpaT812044">
    <property type="protein sequence ID" value="HpaP812044"/>
    <property type="gene ID" value="HpaG812044"/>
</dbReference>
<organism evidence="3 4">
    <name type="scientific">Hyaloperonospora arabidopsidis (strain Emoy2)</name>
    <name type="common">Downy mildew agent</name>
    <name type="synonym">Peronospora arabidopsidis</name>
    <dbReference type="NCBI Taxonomy" id="559515"/>
    <lineage>
        <taxon>Eukaryota</taxon>
        <taxon>Sar</taxon>
        <taxon>Stramenopiles</taxon>
        <taxon>Oomycota</taxon>
        <taxon>Peronosporomycetes</taxon>
        <taxon>Peronosporales</taxon>
        <taxon>Peronosporaceae</taxon>
        <taxon>Hyaloperonospora</taxon>
    </lineage>
</organism>
<protein>
    <submittedName>
        <fullName evidence="2">RxLR effector candidate protein</fullName>
    </submittedName>
</protein>
<reference evidence="2" key="2">
    <citation type="journal article" date="2014" name="PLoS Pathog.">
        <title>Expression profiling during arabidopsis/downy mildew interaction reveals a highly-expressed effector that attenuates responses to salicylic acid.</title>
        <authorList>
            <person name="Asai S."/>
            <person name="Rallapalli G."/>
            <person name="Piquerez S.J.M."/>
            <person name="Caillaud M.C."/>
            <person name="Furzer O.J."/>
            <person name="Ishaque N."/>
            <person name="Wirthmueller L."/>
            <person name="Fabro G."/>
            <person name="Shirasu K."/>
            <person name="Jones J.D.G."/>
        </authorList>
    </citation>
    <scope>NUCLEOTIDE SEQUENCE</scope>
    <source>
        <strain evidence="2">Emoy2</strain>
    </source>
</reference>
<dbReference type="AlphaFoldDB" id="M4BZM1"/>
<reference evidence="4" key="1">
    <citation type="journal article" date="2010" name="Science">
        <title>Signatures of adaptation to obligate biotrophy in the Hyaloperonospora arabidopsidis genome.</title>
        <authorList>
            <person name="Baxter L."/>
            <person name="Tripathy S."/>
            <person name="Ishaque N."/>
            <person name="Boot N."/>
            <person name="Cabral A."/>
            <person name="Kemen E."/>
            <person name="Thines M."/>
            <person name="Ah-Fong A."/>
            <person name="Anderson R."/>
            <person name="Badejoko W."/>
            <person name="Bittner-Eddy P."/>
            <person name="Boore J.L."/>
            <person name="Chibucos M.C."/>
            <person name="Coates M."/>
            <person name="Dehal P."/>
            <person name="Delehaunty K."/>
            <person name="Dong S."/>
            <person name="Downton P."/>
            <person name="Dumas B."/>
            <person name="Fabro G."/>
            <person name="Fronick C."/>
            <person name="Fuerstenberg S.I."/>
            <person name="Fulton L."/>
            <person name="Gaulin E."/>
            <person name="Govers F."/>
            <person name="Hughes L."/>
            <person name="Humphray S."/>
            <person name="Jiang R.H."/>
            <person name="Judelson H."/>
            <person name="Kamoun S."/>
            <person name="Kyung K."/>
            <person name="Meijer H."/>
            <person name="Minx P."/>
            <person name="Morris P."/>
            <person name="Nelson J."/>
            <person name="Phuntumart V."/>
            <person name="Qutob D."/>
            <person name="Rehmany A."/>
            <person name="Rougon-Cardoso A."/>
            <person name="Ryden P."/>
            <person name="Torto-Alalibo T."/>
            <person name="Studholme D."/>
            <person name="Wang Y."/>
            <person name="Win J."/>
            <person name="Wood J."/>
            <person name="Clifton S.W."/>
            <person name="Rogers J."/>
            <person name="Van den Ackerveken G."/>
            <person name="Jones J.D."/>
            <person name="McDowell J.M."/>
            <person name="Beynon J."/>
            <person name="Tyler B.M."/>
        </authorList>
    </citation>
    <scope>NUCLEOTIDE SEQUENCE [LARGE SCALE GENOMIC DNA]</scope>
    <source>
        <strain evidence="4">Emoy2</strain>
    </source>
</reference>
<reference evidence="3" key="3">
    <citation type="submission" date="2015-06" db="UniProtKB">
        <authorList>
            <consortium name="EnsemblProtists"/>
        </authorList>
    </citation>
    <scope>IDENTIFICATION</scope>
    <source>
        <strain evidence="3">Emoy2</strain>
    </source>
</reference>
<evidence type="ECO:0000256" key="1">
    <source>
        <dbReference type="SAM" id="MobiDB-lite"/>
    </source>
</evidence>
<name>M4BZM1_HYAAE</name>
<accession>M4BZM1</accession>
<dbReference type="InParanoid" id="M4BZM1"/>
<keyword evidence="4" id="KW-1185">Reference proteome</keyword>
<evidence type="ECO:0000313" key="2">
    <source>
        <dbReference type="EMBL" id="BAP68881.1"/>
    </source>
</evidence>
<proteinExistence type="evidence at transcript level"/>
<gene>
    <name evidence="2" type="primary">HaRxLL2b</name>
</gene>
<dbReference type="EMBL" id="AB922306">
    <property type="protein sequence ID" value="BAP68881.1"/>
    <property type="molecule type" value="mRNA"/>
</dbReference>
<evidence type="ECO:0000313" key="3">
    <source>
        <dbReference type="EnsemblProtists" id="HpaP812044"/>
    </source>
</evidence>
<dbReference type="EMBL" id="JH598063">
    <property type="status" value="NOT_ANNOTATED_CDS"/>
    <property type="molecule type" value="Genomic_DNA"/>
</dbReference>
<dbReference type="Proteomes" id="UP000011713">
    <property type="component" value="Unassembled WGS sequence"/>
</dbReference>
<dbReference type="VEuPathDB" id="FungiDB:HpaG812044"/>